<accession>A0ACB8SDQ6</accession>
<organism evidence="1 2">
    <name type="scientific">Artomyces pyxidatus</name>
    <dbReference type="NCBI Taxonomy" id="48021"/>
    <lineage>
        <taxon>Eukaryota</taxon>
        <taxon>Fungi</taxon>
        <taxon>Dikarya</taxon>
        <taxon>Basidiomycota</taxon>
        <taxon>Agaricomycotina</taxon>
        <taxon>Agaricomycetes</taxon>
        <taxon>Russulales</taxon>
        <taxon>Auriscalpiaceae</taxon>
        <taxon>Artomyces</taxon>
    </lineage>
</organism>
<proteinExistence type="predicted"/>
<dbReference type="EMBL" id="MU277377">
    <property type="protein sequence ID" value="KAI0054619.1"/>
    <property type="molecule type" value="Genomic_DNA"/>
</dbReference>
<keyword evidence="2" id="KW-1185">Reference proteome</keyword>
<comment type="caution">
    <text evidence="1">The sequence shown here is derived from an EMBL/GenBank/DDBJ whole genome shotgun (WGS) entry which is preliminary data.</text>
</comment>
<evidence type="ECO:0000313" key="2">
    <source>
        <dbReference type="Proteomes" id="UP000814140"/>
    </source>
</evidence>
<protein>
    <submittedName>
        <fullName evidence="1">Uncharacterized protein</fullName>
    </submittedName>
</protein>
<name>A0ACB8SDQ6_9AGAM</name>
<reference evidence="1" key="2">
    <citation type="journal article" date="2022" name="New Phytol.">
        <title>Evolutionary transition to the ectomycorrhizal habit in the genomes of a hyperdiverse lineage of mushroom-forming fungi.</title>
        <authorList>
            <person name="Looney B."/>
            <person name="Miyauchi S."/>
            <person name="Morin E."/>
            <person name="Drula E."/>
            <person name="Courty P.E."/>
            <person name="Kohler A."/>
            <person name="Kuo A."/>
            <person name="LaButti K."/>
            <person name="Pangilinan J."/>
            <person name="Lipzen A."/>
            <person name="Riley R."/>
            <person name="Andreopoulos W."/>
            <person name="He G."/>
            <person name="Johnson J."/>
            <person name="Nolan M."/>
            <person name="Tritt A."/>
            <person name="Barry K.W."/>
            <person name="Grigoriev I.V."/>
            <person name="Nagy L.G."/>
            <person name="Hibbett D."/>
            <person name="Henrissat B."/>
            <person name="Matheny P.B."/>
            <person name="Labbe J."/>
            <person name="Martin F.M."/>
        </authorList>
    </citation>
    <scope>NUCLEOTIDE SEQUENCE</scope>
    <source>
        <strain evidence="1">HHB10654</strain>
    </source>
</reference>
<reference evidence="1" key="1">
    <citation type="submission" date="2021-03" db="EMBL/GenBank/DDBJ databases">
        <authorList>
            <consortium name="DOE Joint Genome Institute"/>
            <person name="Ahrendt S."/>
            <person name="Looney B.P."/>
            <person name="Miyauchi S."/>
            <person name="Morin E."/>
            <person name="Drula E."/>
            <person name="Courty P.E."/>
            <person name="Chicoki N."/>
            <person name="Fauchery L."/>
            <person name="Kohler A."/>
            <person name="Kuo A."/>
            <person name="Labutti K."/>
            <person name="Pangilinan J."/>
            <person name="Lipzen A."/>
            <person name="Riley R."/>
            <person name="Andreopoulos W."/>
            <person name="He G."/>
            <person name="Johnson J."/>
            <person name="Barry K.W."/>
            <person name="Grigoriev I.V."/>
            <person name="Nagy L."/>
            <person name="Hibbett D."/>
            <person name="Henrissat B."/>
            <person name="Matheny P.B."/>
            <person name="Labbe J."/>
            <person name="Martin F."/>
        </authorList>
    </citation>
    <scope>NUCLEOTIDE SEQUENCE</scope>
    <source>
        <strain evidence="1">HHB10654</strain>
    </source>
</reference>
<sequence length="149" mass="16676">MPYHILLVNTSHAIRSPCQTSSHLFGSSTSTAASGIRYPPSRLWRSVLDSFIVFVPPVLPQRFNAHVHDAMPIEHSIAVLHELRPRHQVYLVHRGDSLGPLLERLVDRLKGGPSKVKSAGWKLSRARLRYTVCSPGIAIMVYVRDCKSC</sequence>
<evidence type="ECO:0000313" key="1">
    <source>
        <dbReference type="EMBL" id="KAI0054619.1"/>
    </source>
</evidence>
<gene>
    <name evidence="1" type="ORF">BV25DRAFT_497840</name>
</gene>
<dbReference type="Proteomes" id="UP000814140">
    <property type="component" value="Unassembled WGS sequence"/>
</dbReference>